<accession>A0A109D7V1</accession>
<evidence type="ECO:0000313" key="1">
    <source>
        <dbReference type="EMBL" id="KWU00497.1"/>
    </source>
</evidence>
<dbReference type="EMBL" id="LMXU01000022">
    <property type="protein sequence ID" value="KWU00497.1"/>
    <property type="molecule type" value="Genomic_DNA"/>
</dbReference>
<proteinExistence type="predicted"/>
<dbReference type="AlphaFoldDB" id="A0A109D7V1"/>
<comment type="caution">
    <text evidence="1">The sequence shown here is derived from an EMBL/GenBank/DDBJ whole genome shotgun (WGS) entry which is preliminary data.</text>
</comment>
<protein>
    <submittedName>
        <fullName evidence="1">Uncharacterized protein</fullName>
    </submittedName>
</protein>
<organism evidence="1 2">
    <name type="scientific">Vibrio toranzoniae</name>
    <dbReference type="NCBI Taxonomy" id="1194427"/>
    <lineage>
        <taxon>Bacteria</taxon>
        <taxon>Pseudomonadati</taxon>
        <taxon>Pseudomonadota</taxon>
        <taxon>Gammaproteobacteria</taxon>
        <taxon>Vibrionales</taxon>
        <taxon>Vibrionaceae</taxon>
        <taxon>Vibrio</taxon>
    </lineage>
</organism>
<name>A0A109D7V1_9VIBR</name>
<dbReference type="Proteomes" id="UP000057389">
    <property type="component" value="Unassembled WGS sequence"/>
</dbReference>
<gene>
    <name evidence="1" type="ORF">APQ14_10360</name>
</gene>
<sequence>MTIEVSEIYRMKAKESGLVIGDIKLGKVWCFSELQNIKIEEFNVTPESSRKEKALGGSSALRPTKSV</sequence>
<reference evidence="1 2" key="1">
    <citation type="submission" date="2015-11" db="EMBL/GenBank/DDBJ databases">
        <title>Draft WGS of Vibrio toranzoniae.</title>
        <authorList>
            <person name="Lasa A."/>
            <person name="Romalde J.L."/>
        </authorList>
    </citation>
    <scope>NUCLEOTIDE SEQUENCE [LARGE SCALE GENOMIC DNA]</scope>
    <source>
        <strain evidence="1 2">Vb 10.8</strain>
    </source>
</reference>
<dbReference type="GeneID" id="300179262"/>
<keyword evidence="2" id="KW-1185">Reference proteome</keyword>
<dbReference type="RefSeq" id="WP_060468498.1">
    <property type="nucleotide sequence ID" value="NZ_AP025514.1"/>
</dbReference>
<evidence type="ECO:0000313" key="2">
    <source>
        <dbReference type="Proteomes" id="UP000057389"/>
    </source>
</evidence>